<dbReference type="InterPro" id="IPR027417">
    <property type="entry name" value="P-loop_NTPase"/>
</dbReference>
<protein>
    <recommendedName>
        <fullName evidence="2">DNA repair and recombination protein RAD54-like</fullName>
    </recommendedName>
    <alternativeName>
        <fullName evidence="8">Protein okra</fullName>
    </alternativeName>
</protein>
<dbReference type="PROSITE" id="PS51192">
    <property type="entry name" value="HELICASE_ATP_BIND_1"/>
    <property type="match status" value="1"/>
</dbReference>
<evidence type="ECO:0000256" key="2">
    <source>
        <dbReference type="ARBA" id="ARBA00015341"/>
    </source>
</evidence>
<dbReference type="PROSITE" id="PS51194">
    <property type="entry name" value="HELICASE_CTER"/>
    <property type="match status" value="1"/>
</dbReference>
<feature type="domain" description="Helicase ATP-binding" evidence="9">
    <location>
        <begin position="303"/>
        <end position="470"/>
    </location>
</feature>
<dbReference type="FunFam" id="3.40.50.10810:FF:000020">
    <property type="entry name" value="DNA repair and recombination protein RAD54B"/>
    <property type="match status" value="1"/>
</dbReference>
<evidence type="ECO:0000259" key="9">
    <source>
        <dbReference type="PROSITE" id="PS51192"/>
    </source>
</evidence>
<dbReference type="PANTHER" id="PTHR45629:SF7">
    <property type="entry name" value="DNA EXCISION REPAIR PROTEIN ERCC-6-RELATED"/>
    <property type="match status" value="1"/>
</dbReference>
<dbReference type="Pfam" id="PF00176">
    <property type="entry name" value="SNF2-rel_dom"/>
    <property type="match status" value="1"/>
</dbReference>
<dbReference type="InterPro" id="IPR049730">
    <property type="entry name" value="SNF2/RAD54-like_C"/>
</dbReference>
<evidence type="ECO:0000313" key="11">
    <source>
        <dbReference type="Proteomes" id="UP000887566"/>
    </source>
</evidence>
<keyword evidence="5" id="KW-0378">Hydrolase</keyword>
<evidence type="ECO:0000256" key="7">
    <source>
        <dbReference type="ARBA" id="ARBA00024776"/>
    </source>
</evidence>
<dbReference type="InterPro" id="IPR000330">
    <property type="entry name" value="SNF2_N"/>
</dbReference>
<dbReference type="GO" id="GO:0007131">
    <property type="term" value="P:reciprocal meiotic recombination"/>
    <property type="evidence" value="ECO:0007669"/>
    <property type="project" value="TreeGrafter"/>
</dbReference>
<keyword evidence="11" id="KW-1185">Reference proteome</keyword>
<evidence type="ECO:0000256" key="4">
    <source>
        <dbReference type="ARBA" id="ARBA00022776"/>
    </source>
</evidence>
<dbReference type="Gene3D" id="3.40.50.10810">
    <property type="entry name" value="Tandem AAA-ATPase domain"/>
    <property type="match status" value="1"/>
</dbReference>
<comment type="subunit">
    <text evidence="1">Interacts (via N-terminus) with spn-A/Rad51.</text>
</comment>
<dbReference type="GO" id="GO:0005524">
    <property type="term" value="F:ATP binding"/>
    <property type="evidence" value="ECO:0007669"/>
    <property type="project" value="InterPro"/>
</dbReference>
<evidence type="ECO:0000256" key="5">
    <source>
        <dbReference type="ARBA" id="ARBA00022801"/>
    </source>
</evidence>
<organism evidence="11 12">
    <name type="scientific">Plectus sambesii</name>
    <dbReference type="NCBI Taxonomy" id="2011161"/>
    <lineage>
        <taxon>Eukaryota</taxon>
        <taxon>Metazoa</taxon>
        <taxon>Ecdysozoa</taxon>
        <taxon>Nematoda</taxon>
        <taxon>Chromadorea</taxon>
        <taxon>Plectida</taxon>
        <taxon>Plectina</taxon>
        <taxon>Plectoidea</taxon>
        <taxon>Plectidae</taxon>
        <taxon>Plectus</taxon>
    </lineage>
</organism>
<accession>A0A914VZI1</accession>
<dbReference type="AlphaFoldDB" id="A0A914VZI1"/>
<feature type="domain" description="Helicase C-terminal" evidence="10">
    <location>
        <begin position="623"/>
        <end position="779"/>
    </location>
</feature>
<dbReference type="GO" id="GO:0005634">
    <property type="term" value="C:nucleus"/>
    <property type="evidence" value="ECO:0007669"/>
    <property type="project" value="TreeGrafter"/>
</dbReference>
<dbReference type="InterPro" id="IPR050496">
    <property type="entry name" value="SNF2_RAD54_helicase_repair"/>
</dbReference>
<dbReference type="InterPro" id="IPR038718">
    <property type="entry name" value="SNF2-like_sf"/>
</dbReference>
<keyword evidence="3" id="KW-0132">Cell division</keyword>
<dbReference type="PANTHER" id="PTHR45629">
    <property type="entry name" value="SNF2/RAD54 FAMILY MEMBER"/>
    <property type="match status" value="1"/>
</dbReference>
<dbReference type="Gene3D" id="3.40.50.300">
    <property type="entry name" value="P-loop containing nucleotide triphosphate hydrolases"/>
    <property type="match status" value="1"/>
</dbReference>
<sequence>MRRSKAPSAVGGGGVGGFRVPQRITTYAQENRQLSVEAVRLPKVAAHFAPIALPAVTSLENDINCEPDLVSHVQNASSSSANPAAAEAAIPAIVDNQARFFEVVWAKCSTRKHKKWEDDGYLLCTGRTASLMSKTQHVIARASNFKLAELSELGEGSRMVIGGKEMEVQSELPLETYTSGRCFTGKGASKAEATKEEEDAVEPPAKRPPLKFQWKPFVQPLKDTNDVVMSERTLINRQRDHLPLFNPEAPGALVMPDPPEWHQRENNKQNLPIVKVVVDPRLSQHLRPHQREGVEFLYRCVTGMNDADMMGAILADDMGLGKSLQTITLIWTLLKQNAYGQRPLVKRILLVCPCSLVQNWQNEFRKWLGDQRLKVLALTKTQDQKTFEHTAAMNPVLIMSYEMALRCERLKQMDFDMLVCDEGHRLKNAAVKINTTLTSLDIPRRVLLTGTPVQNDLQELYALVDFVNPGHLGQLRTFKRVYETAIAQGRDGDADEDQVELGKDRVQELQAMISLCVLRRTADVNSQYLPSKTDFVLFCRPSPLQIAVYRQVLMGVVYSSMSAQHFAVIDALRKVCNHPALILKRINGDSTECVTLNRNVEDAFPEDYGCDGMKVDDSGKLTVLCELLAAIHVMSQKVVIASNFTQTLDLIEQLCVSANYKCLRLDGSTPQAKRDEYIQRFNSKNGSASVFLLSTKAGGVGVNLIGASRLILYDCDWNPANDQQAMARVWRDGQRNPVHIYRLLTTGTIEEKIFQRQVKKTGLSGSVLDSVGSTEDGGKLGFTTEELRDLFTLYTNTDCNTHDLIGCECDGSGSLTAQPYEDDITCQSTKQTKTKVCLLVLQRQLALHIS</sequence>
<dbReference type="GO" id="GO:0051301">
    <property type="term" value="P:cell division"/>
    <property type="evidence" value="ECO:0007669"/>
    <property type="project" value="UniProtKB-KW"/>
</dbReference>
<dbReference type="SMART" id="SM00490">
    <property type="entry name" value="HELICc"/>
    <property type="match status" value="1"/>
</dbReference>
<evidence type="ECO:0000256" key="1">
    <source>
        <dbReference type="ARBA" id="ARBA00011467"/>
    </source>
</evidence>
<keyword evidence="4" id="KW-0498">Mitosis</keyword>
<comment type="function">
    <text evidence="7">Involved in mitotic DNA repair and meiotic recombination. Functions in the recombinational DNA repair pathway. Essential for interhomolog gene conversion (GC), but may have a less important role in intersister GC than spn-A/Rad51. In the presence of DNA, spn-A/Rad51 enhances the ATPase activity of okr/Rad54.</text>
</comment>
<dbReference type="Gene3D" id="1.20.120.850">
    <property type="entry name" value="SWI2/SNF2 ATPases, N-terminal domain"/>
    <property type="match status" value="1"/>
</dbReference>
<dbReference type="Pfam" id="PF00271">
    <property type="entry name" value="Helicase_C"/>
    <property type="match status" value="1"/>
</dbReference>
<dbReference type="GO" id="GO:0000724">
    <property type="term" value="P:double-strand break repair via homologous recombination"/>
    <property type="evidence" value="ECO:0007669"/>
    <property type="project" value="TreeGrafter"/>
</dbReference>
<evidence type="ECO:0000256" key="3">
    <source>
        <dbReference type="ARBA" id="ARBA00022618"/>
    </source>
</evidence>
<evidence type="ECO:0000313" key="12">
    <source>
        <dbReference type="WBParaSite" id="PSAMB.scaffold27size109617.g587.t1"/>
    </source>
</evidence>
<keyword evidence="6" id="KW-0131">Cell cycle</keyword>
<evidence type="ECO:0000256" key="8">
    <source>
        <dbReference type="ARBA" id="ARBA00029956"/>
    </source>
</evidence>
<reference evidence="12" key="1">
    <citation type="submission" date="2022-11" db="UniProtKB">
        <authorList>
            <consortium name="WormBaseParasite"/>
        </authorList>
    </citation>
    <scope>IDENTIFICATION</scope>
</reference>
<dbReference type="CDD" id="cd18793">
    <property type="entry name" value="SF2_C_SNF"/>
    <property type="match status" value="1"/>
</dbReference>
<name>A0A914VZI1_9BILA</name>
<dbReference type="GO" id="GO:0016787">
    <property type="term" value="F:hydrolase activity"/>
    <property type="evidence" value="ECO:0007669"/>
    <property type="project" value="UniProtKB-KW"/>
</dbReference>
<evidence type="ECO:0000259" key="10">
    <source>
        <dbReference type="PROSITE" id="PS51194"/>
    </source>
</evidence>
<proteinExistence type="predicted"/>
<dbReference type="GO" id="GO:0015616">
    <property type="term" value="F:DNA translocase activity"/>
    <property type="evidence" value="ECO:0007669"/>
    <property type="project" value="TreeGrafter"/>
</dbReference>
<dbReference type="SUPFAM" id="SSF52540">
    <property type="entry name" value="P-loop containing nucleoside triphosphate hydrolases"/>
    <property type="match status" value="2"/>
</dbReference>
<dbReference type="WBParaSite" id="PSAMB.scaffold27size109617.g587.t1">
    <property type="protein sequence ID" value="PSAMB.scaffold27size109617.g587.t1"/>
    <property type="gene ID" value="PSAMB.scaffold27size109617.g587"/>
</dbReference>
<dbReference type="SMART" id="SM00487">
    <property type="entry name" value="DEXDc"/>
    <property type="match status" value="1"/>
</dbReference>
<dbReference type="Proteomes" id="UP000887566">
    <property type="component" value="Unplaced"/>
</dbReference>
<dbReference type="CDD" id="cd18004">
    <property type="entry name" value="DEXHc_RAD54"/>
    <property type="match status" value="1"/>
</dbReference>
<dbReference type="InterPro" id="IPR001650">
    <property type="entry name" value="Helicase_C-like"/>
</dbReference>
<dbReference type="InterPro" id="IPR014001">
    <property type="entry name" value="Helicase_ATP-bd"/>
</dbReference>
<evidence type="ECO:0000256" key="6">
    <source>
        <dbReference type="ARBA" id="ARBA00023306"/>
    </source>
</evidence>